<dbReference type="Proteomes" id="UP000324800">
    <property type="component" value="Unassembled WGS sequence"/>
</dbReference>
<sequence length="172" mass="18188">VMAGDSQQRREIAVAPPGTKAVLSGNAGLSELLEEGSRKKVMTAAQTAKATATQIGGIKLNTTPAGRGQRNAYQQSVRANSYQFGIDISWQALMNPIVNSGYNTGFGQVANASWGWGSGVNMNQNTGQNYRLPGKRQYIPKTYGIQQKGTCLRFDATGPVAAAAPTAAPKQQ</sequence>
<proteinExistence type="predicted"/>
<dbReference type="AlphaFoldDB" id="A0A5J4U216"/>
<evidence type="ECO:0000313" key="2">
    <source>
        <dbReference type="Proteomes" id="UP000324800"/>
    </source>
</evidence>
<accession>A0A5J4U216</accession>
<protein>
    <submittedName>
        <fullName evidence="1">Uncharacterized protein</fullName>
    </submittedName>
</protein>
<name>A0A5J4U216_9EUKA</name>
<organism evidence="1 2">
    <name type="scientific">Streblomastix strix</name>
    <dbReference type="NCBI Taxonomy" id="222440"/>
    <lineage>
        <taxon>Eukaryota</taxon>
        <taxon>Metamonada</taxon>
        <taxon>Preaxostyla</taxon>
        <taxon>Oxymonadida</taxon>
        <taxon>Streblomastigidae</taxon>
        <taxon>Streblomastix</taxon>
    </lineage>
</organism>
<dbReference type="EMBL" id="SNRW01022127">
    <property type="protein sequence ID" value="KAA6364052.1"/>
    <property type="molecule type" value="Genomic_DNA"/>
</dbReference>
<feature type="non-terminal residue" evidence="1">
    <location>
        <position position="1"/>
    </location>
</feature>
<gene>
    <name evidence="1" type="ORF">EZS28_040423</name>
</gene>
<reference evidence="1 2" key="1">
    <citation type="submission" date="2019-03" db="EMBL/GenBank/DDBJ databases">
        <title>Single cell metagenomics reveals metabolic interactions within the superorganism composed of flagellate Streblomastix strix and complex community of Bacteroidetes bacteria on its surface.</title>
        <authorList>
            <person name="Treitli S.C."/>
            <person name="Kolisko M."/>
            <person name="Husnik F."/>
            <person name="Keeling P."/>
            <person name="Hampl V."/>
        </authorList>
    </citation>
    <scope>NUCLEOTIDE SEQUENCE [LARGE SCALE GENOMIC DNA]</scope>
    <source>
        <strain evidence="1">ST1C</strain>
    </source>
</reference>
<evidence type="ECO:0000313" key="1">
    <source>
        <dbReference type="EMBL" id="KAA6364052.1"/>
    </source>
</evidence>
<comment type="caution">
    <text evidence="1">The sequence shown here is derived from an EMBL/GenBank/DDBJ whole genome shotgun (WGS) entry which is preliminary data.</text>
</comment>